<sequence>DRHQHLDGLVWPAETGVGPHQDHSRSDHRYCIDHLQPRRVAGLDDAGQSEHQHNRLDRWRGRQFRHQRHCARFRHGRQDRRIDAILVGANDTRDQSYQHQLGRPALRQAEQHRDRQGRRGRRHLLQRADHRDLQDRGRDLQRPQRFDRGKRRHVLGDGGLRQRHATDLGQQRCGH</sequence>
<reference evidence="2 3" key="1">
    <citation type="journal article" date="2018" name="Nat. Ecol. Evol.">
        <title>Shark genomes provide insights into elasmobranch evolution and the origin of vertebrates.</title>
        <authorList>
            <person name="Hara Y"/>
            <person name="Yamaguchi K"/>
            <person name="Onimaru K"/>
            <person name="Kadota M"/>
            <person name="Koyanagi M"/>
            <person name="Keeley SD"/>
            <person name="Tatsumi K"/>
            <person name="Tanaka K"/>
            <person name="Motone F"/>
            <person name="Kageyama Y"/>
            <person name="Nozu R"/>
            <person name="Adachi N"/>
            <person name="Nishimura O"/>
            <person name="Nakagawa R"/>
            <person name="Tanegashima C"/>
            <person name="Kiyatake I"/>
            <person name="Matsumoto R"/>
            <person name="Murakumo K"/>
            <person name="Nishida K"/>
            <person name="Terakita A"/>
            <person name="Kuratani S"/>
            <person name="Sato K"/>
            <person name="Hyodo S Kuraku.S."/>
        </authorList>
    </citation>
    <scope>NUCLEOTIDE SEQUENCE [LARGE SCALE GENOMIC DNA]</scope>
</reference>
<evidence type="ECO:0000313" key="3">
    <source>
        <dbReference type="Proteomes" id="UP000287033"/>
    </source>
</evidence>
<organism evidence="2 3">
    <name type="scientific">Chiloscyllium punctatum</name>
    <name type="common">Brownbanded bambooshark</name>
    <name type="synonym">Hemiscyllium punctatum</name>
    <dbReference type="NCBI Taxonomy" id="137246"/>
    <lineage>
        <taxon>Eukaryota</taxon>
        <taxon>Metazoa</taxon>
        <taxon>Chordata</taxon>
        <taxon>Craniata</taxon>
        <taxon>Vertebrata</taxon>
        <taxon>Chondrichthyes</taxon>
        <taxon>Elasmobranchii</taxon>
        <taxon>Galeomorphii</taxon>
        <taxon>Galeoidea</taxon>
        <taxon>Orectolobiformes</taxon>
        <taxon>Hemiscylliidae</taxon>
        <taxon>Chiloscyllium</taxon>
    </lineage>
</organism>
<feature type="compositionally biased region" description="Basic residues" evidence="1">
    <location>
        <begin position="115"/>
        <end position="125"/>
    </location>
</feature>
<proteinExistence type="predicted"/>
<evidence type="ECO:0000256" key="1">
    <source>
        <dbReference type="SAM" id="MobiDB-lite"/>
    </source>
</evidence>
<protein>
    <submittedName>
        <fullName evidence="2">Uncharacterized protein</fullName>
    </submittedName>
</protein>
<dbReference type="Proteomes" id="UP000287033">
    <property type="component" value="Unassembled WGS sequence"/>
</dbReference>
<name>A0A401U2Y7_CHIPU</name>
<comment type="caution">
    <text evidence="2">The sequence shown here is derived from an EMBL/GenBank/DDBJ whole genome shotgun (WGS) entry which is preliminary data.</text>
</comment>
<feature type="compositionally biased region" description="Basic and acidic residues" evidence="1">
    <location>
        <begin position="126"/>
        <end position="147"/>
    </location>
</feature>
<evidence type="ECO:0000313" key="2">
    <source>
        <dbReference type="EMBL" id="GCC49252.1"/>
    </source>
</evidence>
<dbReference type="EMBL" id="BEZZ01263019">
    <property type="protein sequence ID" value="GCC49252.1"/>
    <property type="molecule type" value="Genomic_DNA"/>
</dbReference>
<feature type="non-terminal residue" evidence="2">
    <location>
        <position position="175"/>
    </location>
</feature>
<feature type="region of interest" description="Disordered" evidence="1">
    <location>
        <begin position="1"/>
        <end position="26"/>
    </location>
</feature>
<accession>A0A401U2Y7</accession>
<keyword evidence="3" id="KW-1185">Reference proteome</keyword>
<dbReference type="AlphaFoldDB" id="A0A401U2Y7"/>
<feature type="region of interest" description="Disordered" evidence="1">
    <location>
        <begin position="91"/>
        <end position="175"/>
    </location>
</feature>
<gene>
    <name evidence="2" type="ORF">chiPu_0033454</name>
</gene>
<feature type="non-terminal residue" evidence="2">
    <location>
        <position position="1"/>
    </location>
</feature>